<keyword evidence="3 6" id="KW-0328">Glycosyltransferase</keyword>
<dbReference type="RefSeq" id="WP_074995371.1">
    <property type="nucleotide sequence ID" value="NZ_FMZK01000013.1"/>
</dbReference>
<accession>A0A1G6YG19</accession>
<keyword evidence="7" id="KW-1185">Reference proteome</keyword>
<evidence type="ECO:0000256" key="3">
    <source>
        <dbReference type="ARBA" id="ARBA00022676"/>
    </source>
</evidence>
<reference evidence="7" key="1">
    <citation type="submission" date="2016-10" db="EMBL/GenBank/DDBJ databases">
        <authorList>
            <person name="Varghese N."/>
            <person name="Submissions S."/>
        </authorList>
    </citation>
    <scope>NUCLEOTIDE SEQUENCE [LARGE SCALE GENOMIC DNA]</scope>
    <source>
        <strain evidence="7">CGMCC 4.3504</strain>
    </source>
</reference>
<dbReference type="Gene3D" id="3.90.550.10">
    <property type="entry name" value="Spore Coat Polysaccharide Biosynthesis Protein SpsA, Chain A"/>
    <property type="match status" value="1"/>
</dbReference>
<evidence type="ECO:0000256" key="1">
    <source>
        <dbReference type="ARBA" id="ARBA00004776"/>
    </source>
</evidence>
<dbReference type="SUPFAM" id="SSF53448">
    <property type="entry name" value="Nucleotide-diphospho-sugar transferases"/>
    <property type="match status" value="1"/>
</dbReference>
<dbReference type="InterPro" id="IPR027791">
    <property type="entry name" value="Galactosyl_T_C"/>
</dbReference>
<feature type="domain" description="Galactosyltransferase C-terminal" evidence="5">
    <location>
        <begin position="169"/>
        <end position="212"/>
    </location>
</feature>
<keyword evidence="4 6" id="KW-0808">Transferase</keyword>
<comment type="pathway">
    <text evidence="1">Cell wall biogenesis; cell wall polysaccharide biosynthesis.</text>
</comment>
<dbReference type="Pfam" id="PF02709">
    <property type="entry name" value="Glyco_transf_7C"/>
    <property type="match status" value="1"/>
</dbReference>
<proteinExistence type="inferred from homology"/>
<protein>
    <submittedName>
        <fullName evidence="6">N-terminal domain of galactosyltransferase</fullName>
    </submittedName>
</protein>
<evidence type="ECO:0000313" key="6">
    <source>
        <dbReference type="EMBL" id="SDD88565.1"/>
    </source>
</evidence>
<dbReference type="AlphaFoldDB" id="A0A1G6YG19"/>
<dbReference type="PANTHER" id="PTHR43179">
    <property type="entry name" value="RHAMNOSYLTRANSFERASE WBBL"/>
    <property type="match status" value="1"/>
</dbReference>
<dbReference type="InterPro" id="IPR029044">
    <property type="entry name" value="Nucleotide-diphossugar_trans"/>
</dbReference>
<sequence>MRTAVITLAAGRHRHLALQQAGLAAGSRTPEQYVVVAMDDPGLGGVLAGRRPAATIVGCPVRDGNLPLARARNLGAARALERGAELLVFLDVDCVPGERLLERYAQAAGNPAHHRSLLCGTVAHLPPPGPAGYRLPHLPVLARPHPARPAPAPDEIRGGGDHRLFWSLSFALTAGTWQAVGGFCEEYEGYGGEDTDYGQRARAAGVGLTWVGGAPAFHQHHPTSSPPVEHLDDILRNAEIFHRRWGWWPMSGWLDEFAAGGLIHWNRSTARWERDPAPGAGP</sequence>
<gene>
    <name evidence="6" type="ORF">SAMN05216505_11312</name>
</gene>
<dbReference type="PANTHER" id="PTHR43179:SF12">
    <property type="entry name" value="GALACTOFURANOSYLTRANSFERASE GLFT2"/>
    <property type="match status" value="1"/>
</dbReference>
<comment type="similarity">
    <text evidence="2">Belongs to the glycosyltransferase 2 family.</text>
</comment>
<name>A0A1G6YG19_9ACTN</name>
<evidence type="ECO:0000256" key="2">
    <source>
        <dbReference type="ARBA" id="ARBA00006739"/>
    </source>
</evidence>
<dbReference type="GO" id="GO:0016757">
    <property type="term" value="F:glycosyltransferase activity"/>
    <property type="evidence" value="ECO:0007669"/>
    <property type="project" value="UniProtKB-KW"/>
</dbReference>
<dbReference type="EMBL" id="FMZK01000013">
    <property type="protein sequence ID" value="SDD88565.1"/>
    <property type="molecule type" value="Genomic_DNA"/>
</dbReference>
<dbReference type="STRING" id="67344.SAMN05216505_11312"/>
<evidence type="ECO:0000259" key="5">
    <source>
        <dbReference type="Pfam" id="PF02709"/>
    </source>
</evidence>
<organism evidence="6 7">
    <name type="scientific">Streptomyces prasinopilosus</name>
    <dbReference type="NCBI Taxonomy" id="67344"/>
    <lineage>
        <taxon>Bacteria</taxon>
        <taxon>Bacillati</taxon>
        <taxon>Actinomycetota</taxon>
        <taxon>Actinomycetes</taxon>
        <taxon>Kitasatosporales</taxon>
        <taxon>Streptomycetaceae</taxon>
        <taxon>Streptomyces</taxon>
    </lineage>
</organism>
<evidence type="ECO:0000313" key="7">
    <source>
        <dbReference type="Proteomes" id="UP000182100"/>
    </source>
</evidence>
<dbReference type="Proteomes" id="UP000182100">
    <property type="component" value="Unassembled WGS sequence"/>
</dbReference>
<evidence type="ECO:0000256" key="4">
    <source>
        <dbReference type="ARBA" id="ARBA00022679"/>
    </source>
</evidence>